<dbReference type="RefSeq" id="WP_155870823.1">
    <property type="nucleotide sequence ID" value="NZ_CP046322.1"/>
</dbReference>
<feature type="binding site" evidence="8">
    <location>
        <begin position="79"/>
        <end position="81"/>
    </location>
    <ligand>
        <name>NADP(+)</name>
        <dbReference type="ChEBI" id="CHEBI:58349"/>
    </ligand>
</feature>
<dbReference type="FunFam" id="1.20.5.320:FF:000004">
    <property type="entry name" value="6-phosphogluconate dehydrogenase, decarboxylating"/>
    <property type="match status" value="1"/>
</dbReference>
<evidence type="ECO:0000313" key="11">
    <source>
        <dbReference type="EMBL" id="QGS35679.1"/>
    </source>
</evidence>
<dbReference type="SUPFAM" id="SSF48179">
    <property type="entry name" value="6-phosphogluconate dehydrogenase C-terminal domain-like"/>
    <property type="match status" value="1"/>
</dbReference>
<dbReference type="Pfam" id="PF00393">
    <property type="entry name" value="6PGD"/>
    <property type="match status" value="1"/>
</dbReference>
<dbReference type="AlphaFoldDB" id="A0A6B8TLF0"/>
<dbReference type="EMBL" id="CP046322">
    <property type="protein sequence ID" value="QGS35679.1"/>
    <property type="molecule type" value="Genomic_DNA"/>
</dbReference>
<dbReference type="InterPro" id="IPR006114">
    <property type="entry name" value="6PGDH_C"/>
</dbReference>
<dbReference type="Proteomes" id="UP000426857">
    <property type="component" value="Chromosome"/>
</dbReference>
<feature type="binding site" description="in other chain" evidence="7">
    <location>
        <begin position="133"/>
        <end position="135"/>
    </location>
    <ligand>
        <name>substrate</name>
        <note>ligand shared between dimeric partners</note>
    </ligand>
</feature>
<dbReference type="Gene3D" id="3.40.50.720">
    <property type="entry name" value="NAD(P)-binding Rossmann-like Domain"/>
    <property type="match status" value="1"/>
</dbReference>
<keyword evidence="5 9" id="KW-0521">NADP</keyword>
<feature type="binding site" evidence="8">
    <location>
        <begin position="37"/>
        <end position="39"/>
    </location>
    <ligand>
        <name>NADP(+)</name>
        <dbReference type="ChEBI" id="CHEBI:58349"/>
    </ligand>
</feature>
<dbReference type="GO" id="GO:0004616">
    <property type="term" value="F:phosphogluconate dehydrogenase (decarboxylating) activity"/>
    <property type="evidence" value="ECO:0007669"/>
    <property type="project" value="UniProtKB-EC"/>
</dbReference>
<feature type="binding site" evidence="7">
    <location>
        <position position="450"/>
    </location>
    <ligand>
        <name>substrate</name>
        <note>ligand shared between dimeric partners</note>
    </ligand>
</feature>
<feature type="active site" description="Proton acceptor" evidence="6">
    <location>
        <position position="187"/>
    </location>
</feature>
<dbReference type="Gene3D" id="1.10.1040.10">
    <property type="entry name" value="N-(1-d-carboxylethyl)-l-norvaline Dehydrogenase, domain 2"/>
    <property type="match status" value="1"/>
</dbReference>
<reference evidence="11 12" key="1">
    <citation type="submission" date="2019-11" db="EMBL/GenBank/DDBJ databases">
        <title>FDA dAtabase for Regulatory Grade micrObial Sequences (FDA-ARGOS): Supporting development and validation of Infectious Disease Dx tests.</title>
        <authorList>
            <person name="Kerrigan L."/>
            <person name="Long C."/>
            <person name="Tallon L."/>
            <person name="Sadzewicz L."/>
            <person name="Vavikolanu K."/>
            <person name="Mehta A."/>
            <person name="Aluvathingal J."/>
            <person name="Nadendla S."/>
            <person name="Yan Y."/>
            <person name="Sichtig H."/>
        </authorList>
    </citation>
    <scope>NUCLEOTIDE SEQUENCE [LARGE SCALE GENOMIC DNA]</scope>
    <source>
        <strain evidence="11 12">FDAARGOS_674</strain>
    </source>
</reference>
<comment type="function">
    <text evidence="5">Catalyzes the oxidative decarboxylation of 6-phosphogluconate to ribulose 5-phosphate and CO(2), with concomitant reduction of NADP to NADPH.</text>
</comment>
<name>A0A6B8TLF0_9CORY</name>
<feature type="binding site" evidence="8">
    <location>
        <begin position="14"/>
        <end position="19"/>
    </location>
    <ligand>
        <name>NADP(+)</name>
        <dbReference type="ChEBI" id="CHEBI:58349"/>
    </ligand>
</feature>
<feature type="binding site" description="in other chain" evidence="7">
    <location>
        <begin position="190"/>
        <end position="191"/>
    </location>
    <ligand>
        <name>substrate</name>
        <note>ligand shared between dimeric partners</note>
    </ligand>
</feature>
<dbReference type="InterPro" id="IPR008927">
    <property type="entry name" value="6-PGluconate_DH-like_C_sf"/>
</dbReference>
<accession>A0A6B8TLF0</accession>
<keyword evidence="3 5" id="KW-0560">Oxidoreductase</keyword>
<evidence type="ECO:0000256" key="3">
    <source>
        <dbReference type="ARBA" id="ARBA00023002"/>
    </source>
</evidence>
<dbReference type="InterPro" id="IPR006113">
    <property type="entry name" value="6PGDH_Gnd/GntZ"/>
</dbReference>
<gene>
    <name evidence="11" type="primary">gndA</name>
    <name evidence="11" type="ORF">FOB82_12700</name>
</gene>
<dbReference type="SUPFAM" id="SSF51735">
    <property type="entry name" value="NAD(P)-binding Rossmann-fold domains"/>
    <property type="match status" value="1"/>
</dbReference>
<dbReference type="InterPro" id="IPR036291">
    <property type="entry name" value="NAD(P)-bd_dom_sf"/>
</dbReference>
<dbReference type="KEGG" id="cxe:FOB82_12700"/>
<sequence length="480" mass="51740">MDNEKQQAQIGVVGLAVMGSNIARNFARNGHTVAVYNRSPGKTRALIADHGDEGSFVPSESIEDFVASLERPRRALIMVQAGPATDAVIDQLADAMEEGDIIIDGGNSLYTDTIRREKAIRARGLHYVGAGISGGEEGALNGPSIMPGGPAESYESLGPLLESVSAHVDGVPCCTHISTDGAGHFVKMVHNGIEYADMQVIGEAYQLLRDAAGMTPAEIADVFREWNAGDLDSYLVEITAEVLSQVDAETGKPLVDVIVDAAGQKGTGRWTVKAALDLGIPTTGIGEAVFARALSSSLDQRAAARDLPSGEVTGGPEDRDEFIEKVRRALYASKIVAYSQGFDEINAGAAEYGWDIDRGALATIWRGGCIIRARFLNRIKEAYDRNPELPALLLDPYFRDQVSECLDAWRDVVVTATRMGLPAPVFSSSLAYYDALRAERLPAALIQGQRDYFGAHTYRRTDKDGSFHTMWSGDRSEVEA</sequence>
<evidence type="ECO:0000256" key="1">
    <source>
        <dbReference type="ARBA" id="ARBA00008419"/>
    </source>
</evidence>
<comment type="similarity">
    <text evidence="1 5 9">Belongs to the 6-phosphogluconate dehydrogenase family.</text>
</comment>
<feature type="binding site" description="in other chain" evidence="7">
    <location>
        <position position="107"/>
    </location>
    <ligand>
        <name>substrate</name>
        <note>ligand shared between dimeric partners</note>
    </ligand>
</feature>
<dbReference type="FunFam" id="1.10.1040.10:FF:000002">
    <property type="entry name" value="6-phosphogluconate dehydrogenase, decarboxylating"/>
    <property type="match status" value="1"/>
</dbReference>
<dbReference type="NCBIfam" id="TIGR00873">
    <property type="entry name" value="gnd"/>
    <property type="match status" value="1"/>
</dbReference>
<comment type="subunit">
    <text evidence="2 5">Homodimer.</text>
</comment>
<evidence type="ECO:0000256" key="9">
    <source>
        <dbReference type="RuleBase" id="RU000485"/>
    </source>
</evidence>
<dbReference type="EC" id="1.1.1.44" evidence="5 9"/>
<dbReference type="FunFam" id="3.40.50.720:FF:000007">
    <property type="entry name" value="6-phosphogluconate dehydrogenase, decarboxylating"/>
    <property type="match status" value="1"/>
</dbReference>
<feature type="binding site" description="in other chain" evidence="7">
    <location>
        <position position="265"/>
    </location>
    <ligand>
        <name>substrate</name>
        <note>ligand shared between dimeric partners</note>
    </ligand>
</feature>
<keyword evidence="4 9" id="KW-0311">Gluconate utilization</keyword>
<dbReference type="PIRSF" id="PIRSF000109">
    <property type="entry name" value="6PGD"/>
    <property type="match status" value="1"/>
</dbReference>
<dbReference type="GO" id="GO:0006098">
    <property type="term" value="P:pentose-phosphate shunt"/>
    <property type="evidence" value="ECO:0007669"/>
    <property type="project" value="UniProtKB-UniPathway"/>
</dbReference>
<feature type="domain" description="6-phosphogluconate dehydrogenase C-terminal" evidence="10">
    <location>
        <begin position="183"/>
        <end position="472"/>
    </location>
</feature>
<dbReference type="PRINTS" id="PR00076">
    <property type="entry name" value="6PGDHDRGNASE"/>
</dbReference>
<evidence type="ECO:0000256" key="2">
    <source>
        <dbReference type="ARBA" id="ARBA00011738"/>
    </source>
</evidence>
<feature type="binding site" evidence="8">
    <location>
        <position position="107"/>
    </location>
    <ligand>
        <name>NADP(+)</name>
        <dbReference type="ChEBI" id="CHEBI:58349"/>
    </ligand>
</feature>
<dbReference type="PROSITE" id="PS00461">
    <property type="entry name" value="6PGD"/>
    <property type="match status" value="1"/>
</dbReference>
<dbReference type="SMART" id="SM01350">
    <property type="entry name" value="6PGD"/>
    <property type="match status" value="1"/>
</dbReference>
<evidence type="ECO:0000256" key="6">
    <source>
        <dbReference type="PIRSR" id="PIRSR000109-1"/>
    </source>
</evidence>
<keyword evidence="5 9" id="KW-0570">Pentose shunt</keyword>
<dbReference type="PANTHER" id="PTHR11811">
    <property type="entry name" value="6-PHOSPHOGLUCONATE DEHYDROGENASE"/>
    <property type="match status" value="1"/>
</dbReference>
<dbReference type="InterPro" id="IPR013328">
    <property type="entry name" value="6PGD_dom2"/>
</dbReference>
<dbReference type="InterPro" id="IPR006184">
    <property type="entry name" value="6PGdom_BS"/>
</dbReference>
<feature type="binding site" description="in other chain" evidence="7">
    <location>
        <position position="195"/>
    </location>
    <ligand>
        <name>substrate</name>
        <note>ligand shared between dimeric partners</note>
    </ligand>
</feature>
<dbReference type="InterPro" id="IPR006115">
    <property type="entry name" value="6PGDH_NADP-bd"/>
</dbReference>
<feature type="active site" description="Proton donor" evidence="6">
    <location>
        <position position="194"/>
    </location>
</feature>
<evidence type="ECO:0000256" key="8">
    <source>
        <dbReference type="PIRSR" id="PIRSR000109-3"/>
    </source>
</evidence>
<evidence type="ECO:0000313" key="12">
    <source>
        <dbReference type="Proteomes" id="UP000426857"/>
    </source>
</evidence>
<evidence type="ECO:0000259" key="10">
    <source>
        <dbReference type="SMART" id="SM01350"/>
    </source>
</evidence>
<dbReference type="Pfam" id="PF03446">
    <property type="entry name" value="NAD_binding_2"/>
    <property type="match status" value="1"/>
</dbReference>
<dbReference type="NCBIfam" id="NF006765">
    <property type="entry name" value="PRK09287.1"/>
    <property type="match status" value="1"/>
</dbReference>
<dbReference type="GO" id="GO:0019521">
    <property type="term" value="P:D-gluconate metabolic process"/>
    <property type="evidence" value="ECO:0007669"/>
    <property type="project" value="UniProtKB-KW"/>
</dbReference>
<feature type="binding site" description="in other chain" evidence="7">
    <location>
        <position position="292"/>
    </location>
    <ligand>
        <name>substrate</name>
        <note>ligand shared between dimeric partners</note>
    </ligand>
</feature>
<dbReference type="UniPathway" id="UPA00115">
    <property type="reaction ID" value="UER00410"/>
</dbReference>
<organism evidence="11 12">
    <name type="scientific">Corynebacterium xerosis</name>
    <dbReference type="NCBI Taxonomy" id="1725"/>
    <lineage>
        <taxon>Bacteria</taxon>
        <taxon>Bacillati</taxon>
        <taxon>Actinomycetota</taxon>
        <taxon>Actinomycetes</taxon>
        <taxon>Mycobacteriales</taxon>
        <taxon>Corynebacteriaceae</taxon>
        <taxon>Corynebacterium</taxon>
    </lineage>
</organism>
<dbReference type="InterPro" id="IPR006183">
    <property type="entry name" value="Pgluconate_DH"/>
</dbReference>
<evidence type="ECO:0000256" key="4">
    <source>
        <dbReference type="ARBA" id="ARBA00023064"/>
    </source>
</evidence>
<dbReference type="Gene3D" id="1.20.5.320">
    <property type="entry name" value="6-Phosphogluconate Dehydrogenase, domain 3"/>
    <property type="match status" value="1"/>
</dbReference>
<protein>
    <recommendedName>
        <fullName evidence="5 9">6-phosphogluconate dehydrogenase, decarboxylating</fullName>
        <ecNumber evidence="5 9">1.1.1.44</ecNumber>
    </recommendedName>
</protein>
<comment type="pathway">
    <text evidence="5 9">Carbohydrate degradation; pentose phosphate pathway; D-ribulose 5-phosphate from D-glucose 6-phosphate (oxidative stage): step 3/3.</text>
</comment>
<comment type="catalytic activity">
    <reaction evidence="5 9">
        <text>6-phospho-D-gluconate + NADP(+) = D-ribulose 5-phosphate + CO2 + NADPH</text>
        <dbReference type="Rhea" id="RHEA:10116"/>
        <dbReference type="ChEBI" id="CHEBI:16526"/>
        <dbReference type="ChEBI" id="CHEBI:57783"/>
        <dbReference type="ChEBI" id="CHEBI:58121"/>
        <dbReference type="ChEBI" id="CHEBI:58349"/>
        <dbReference type="ChEBI" id="CHEBI:58759"/>
        <dbReference type="EC" id="1.1.1.44"/>
    </reaction>
</comment>
<feature type="binding site" evidence="7">
    <location>
        <position position="456"/>
    </location>
    <ligand>
        <name>substrate</name>
        <note>ligand shared between dimeric partners</note>
    </ligand>
</feature>
<evidence type="ECO:0000256" key="5">
    <source>
        <dbReference type="PIRNR" id="PIRNR000109"/>
    </source>
</evidence>
<evidence type="ECO:0000256" key="7">
    <source>
        <dbReference type="PIRSR" id="PIRSR000109-2"/>
    </source>
</evidence>
<dbReference type="GO" id="GO:0050661">
    <property type="term" value="F:NADP binding"/>
    <property type="evidence" value="ECO:0007669"/>
    <property type="project" value="InterPro"/>
</dbReference>
<proteinExistence type="inferred from homology"/>